<dbReference type="EMBL" id="ML120353">
    <property type="protein sequence ID" value="RPB05360.1"/>
    <property type="molecule type" value="Genomic_DNA"/>
</dbReference>
<evidence type="ECO:0000256" key="2">
    <source>
        <dbReference type="ARBA" id="ARBA00022833"/>
    </source>
</evidence>
<dbReference type="GO" id="GO:0006351">
    <property type="term" value="P:DNA-templated transcription"/>
    <property type="evidence" value="ECO:0007669"/>
    <property type="project" value="InterPro"/>
</dbReference>
<evidence type="ECO:0000313" key="5">
    <source>
        <dbReference type="Proteomes" id="UP000276215"/>
    </source>
</evidence>
<organism evidence="4 5">
    <name type="scientific">Choiromyces venosus 120613-1</name>
    <dbReference type="NCBI Taxonomy" id="1336337"/>
    <lineage>
        <taxon>Eukaryota</taxon>
        <taxon>Fungi</taxon>
        <taxon>Dikarya</taxon>
        <taxon>Ascomycota</taxon>
        <taxon>Pezizomycotina</taxon>
        <taxon>Pezizomycetes</taxon>
        <taxon>Pezizales</taxon>
        <taxon>Tuberaceae</taxon>
        <taxon>Choiromyces</taxon>
    </lineage>
</organism>
<dbReference type="Gene3D" id="2.20.28.30">
    <property type="entry name" value="RNA polymerase ii, chain L"/>
    <property type="match status" value="1"/>
</dbReference>
<protein>
    <submittedName>
        <fullName evidence="4">Uncharacterized protein</fullName>
    </submittedName>
</protein>
<dbReference type="SUPFAM" id="SSF63393">
    <property type="entry name" value="RNA polymerase subunits"/>
    <property type="match status" value="1"/>
</dbReference>
<dbReference type="AlphaFoldDB" id="A0A3N4K449"/>
<dbReference type="GO" id="GO:0046872">
    <property type="term" value="F:metal ion binding"/>
    <property type="evidence" value="ECO:0007669"/>
    <property type="project" value="UniProtKB-KW"/>
</dbReference>
<evidence type="ECO:0000256" key="3">
    <source>
        <dbReference type="SAM" id="MobiDB-lite"/>
    </source>
</evidence>
<feature type="compositionally biased region" description="Low complexity" evidence="3">
    <location>
        <begin position="66"/>
        <end position="80"/>
    </location>
</feature>
<reference evidence="4 5" key="1">
    <citation type="journal article" date="2018" name="Nat. Ecol. Evol.">
        <title>Pezizomycetes genomes reveal the molecular basis of ectomycorrhizal truffle lifestyle.</title>
        <authorList>
            <person name="Murat C."/>
            <person name="Payen T."/>
            <person name="Noel B."/>
            <person name="Kuo A."/>
            <person name="Morin E."/>
            <person name="Chen J."/>
            <person name="Kohler A."/>
            <person name="Krizsan K."/>
            <person name="Balestrini R."/>
            <person name="Da Silva C."/>
            <person name="Montanini B."/>
            <person name="Hainaut M."/>
            <person name="Levati E."/>
            <person name="Barry K.W."/>
            <person name="Belfiori B."/>
            <person name="Cichocki N."/>
            <person name="Clum A."/>
            <person name="Dockter R.B."/>
            <person name="Fauchery L."/>
            <person name="Guy J."/>
            <person name="Iotti M."/>
            <person name="Le Tacon F."/>
            <person name="Lindquist E.A."/>
            <person name="Lipzen A."/>
            <person name="Malagnac F."/>
            <person name="Mello A."/>
            <person name="Molinier V."/>
            <person name="Miyauchi S."/>
            <person name="Poulain J."/>
            <person name="Riccioni C."/>
            <person name="Rubini A."/>
            <person name="Sitrit Y."/>
            <person name="Splivallo R."/>
            <person name="Traeger S."/>
            <person name="Wang M."/>
            <person name="Zifcakova L."/>
            <person name="Wipf D."/>
            <person name="Zambonelli A."/>
            <person name="Paolocci F."/>
            <person name="Nowrousian M."/>
            <person name="Ottonello S."/>
            <person name="Baldrian P."/>
            <person name="Spatafora J.W."/>
            <person name="Henrissat B."/>
            <person name="Nagy L.G."/>
            <person name="Aury J.M."/>
            <person name="Wincker P."/>
            <person name="Grigoriev I.V."/>
            <person name="Bonfante P."/>
            <person name="Martin F.M."/>
        </authorList>
    </citation>
    <scope>NUCLEOTIDE SEQUENCE [LARGE SCALE GENOMIC DNA]</scope>
    <source>
        <strain evidence="4 5">120613-1</strain>
    </source>
</reference>
<feature type="region of interest" description="Disordered" evidence="3">
    <location>
        <begin position="16"/>
        <end position="162"/>
    </location>
</feature>
<dbReference type="GO" id="GO:0003677">
    <property type="term" value="F:DNA binding"/>
    <property type="evidence" value="ECO:0007669"/>
    <property type="project" value="InterPro"/>
</dbReference>
<proteinExistence type="predicted"/>
<dbReference type="OrthoDB" id="5420021at2759"/>
<name>A0A3N4K449_9PEZI</name>
<dbReference type="Proteomes" id="UP000276215">
    <property type="component" value="Unassembled WGS sequence"/>
</dbReference>
<dbReference type="InterPro" id="IPR029040">
    <property type="entry name" value="RPABC4/Spt4"/>
</dbReference>
<dbReference type="InterPro" id="IPR006591">
    <property type="entry name" value="RNAP_P/RPABC4"/>
</dbReference>
<keyword evidence="1" id="KW-0479">Metal-binding</keyword>
<evidence type="ECO:0000256" key="1">
    <source>
        <dbReference type="ARBA" id="ARBA00022723"/>
    </source>
</evidence>
<accession>A0A3N4K449</accession>
<sequence>MSVFGPDKEMELHSRLTAFIHGDADDDENFGDPGMNAPGSPDRFSEAPGSPGPSDIAMAFAAGAHSPALSRPVSLRSLSLRPRHTRAPPEITAGGDKDNDGWTSSESGASRAGSPAPGVDARGGGGGTRRGAAVGGRSAIDRTQARGLNAENSQPGEEEEGANPVMHYRCWACCDIVSIRRKEVSVICPGCGGRIVMKVRPELTVTYSTM</sequence>
<dbReference type="GO" id="GO:0003899">
    <property type="term" value="F:DNA-directed RNA polymerase activity"/>
    <property type="evidence" value="ECO:0007669"/>
    <property type="project" value="InterPro"/>
</dbReference>
<evidence type="ECO:0000313" key="4">
    <source>
        <dbReference type="EMBL" id="RPB05360.1"/>
    </source>
</evidence>
<dbReference type="SMART" id="SM00659">
    <property type="entry name" value="RPOLCX"/>
    <property type="match status" value="1"/>
</dbReference>
<keyword evidence="5" id="KW-1185">Reference proteome</keyword>
<keyword evidence="2" id="KW-0862">Zinc</keyword>
<gene>
    <name evidence="4" type="ORF">L873DRAFT_1839912</name>
</gene>